<evidence type="ECO:0000256" key="1">
    <source>
        <dbReference type="SAM" id="MobiDB-lite"/>
    </source>
</evidence>
<gene>
    <name evidence="5" type="ORF">DAERI_180012</name>
</gene>
<dbReference type="Pfam" id="PF01471">
    <property type="entry name" value="PG_binding_1"/>
    <property type="match status" value="1"/>
</dbReference>
<protein>
    <recommendedName>
        <fullName evidence="7">DUF2272 domain-containing protein</fullName>
    </recommendedName>
</protein>
<reference evidence="6" key="1">
    <citation type="submission" date="2018-01" db="EMBL/GenBank/DDBJ databases">
        <title>Draft Genome Sequence of the Radioresistant Bacterium Deinococcus aerius TR0125, Isolated from the Higher Atmosphere above Japan.</title>
        <authorList>
            <person name="Satoh K."/>
            <person name="Arai H."/>
            <person name="Sanzen T."/>
            <person name="Kawaguchi Y."/>
            <person name="Hayashi H."/>
            <person name="Yokobori S."/>
            <person name="Yamagishi A."/>
            <person name="Oono Y."/>
            <person name="Narumi I."/>
        </authorList>
    </citation>
    <scope>NUCLEOTIDE SEQUENCE [LARGE SCALE GENOMIC DNA]</scope>
    <source>
        <strain evidence="6">TR0125</strain>
    </source>
</reference>
<evidence type="ECO:0000259" key="2">
    <source>
        <dbReference type="Pfam" id="PF01464"/>
    </source>
</evidence>
<dbReference type="SUPFAM" id="SSF47090">
    <property type="entry name" value="PGBD-like"/>
    <property type="match status" value="1"/>
</dbReference>
<dbReference type="InterPro" id="IPR008258">
    <property type="entry name" value="Transglycosylase_SLT_dom_1"/>
</dbReference>
<evidence type="ECO:0000313" key="5">
    <source>
        <dbReference type="EMBL" id="GBF07821.1"/>
    </source>
</evidence>
<dbReference type="Gene3D" id="1.10.101.10">
    <property type="entry name" value="PGBD-like superfamily/PGBD"/>
    <property type="match status" value="1"/>
</dbReference>
<dbReference type="Gene3D" id="1.10.530.10">
    <property type="match status" value="1"/>
</dbReference>
<feature type="region of interest" description="Disordered" evidence="1">
    <location>
        <begin position="292"/>
        <end position="319"/>
    </location>
</feature>
<dbReference type="SUPFAM" id="SSF53955">
    <property type="entry name" value="Lysozyme-like"/>
    <property type="match status" value="1"/>
</dbReference>
<name>A0A2I9DR46_9DEIO</name>
<dbReference type="AlphaFoldDB" id="A0A2I9DR46"/>
<dbReference type="InterPro" id="IPR002477">
    <property type="entry name" value="Peptidoglycan-bd-like"/>
</dbReference>
<evidence type="ECO:0000259" key="4">
    <source>
        <dbReference type="Pfam" id="PF10030"/>
    </source>
</evidence>
<feature type="compositionally biased region" description="Pro residues" evidence="1">
    <location>
        <begin position="195"/>
        <end position="209"/>
    </location>
</feature>
<feature type="domain" description="DUF2272" evidence="4">
    <location>
        <begin position="371"/>
        <end position="509"/>
    </location>
</feature>
<evidence type="ECO:0000259" key="3">
    <source>
        <dbReference type="Pfam" id="PF01471"/>
    </source>
</evidence>
<accession>A0A2I9DR46</accession>
<dbReference type="Pfam" id="PF01464">
    <property type="entry name" value="SLT"/>
    <property type="match status" value="1"/>
</dbReference>
<dbReference type="InterPro" id="IPR036365">
    <property type="entry name" value="PGBD-like_sf"/>
</dbReference>
<dbReference type="InterPro" id="IPR036366">
    <property type="entry name" value="PGBDSf"/>
</dbReference>
<dbReference type="Pfam" id="PF10030">
    <property type="entry name" value="DUF2272"/>
    <property type="match status" value="1"/>
</dbReference>
<dbReference type="InterPro" id="IPR023346">
    <property type="entry name" value="Lysozyme-like_dom_sf"/>
</dbReference>
<feature type="compositionally biased region" description="Pro residues" evidence="1">
    <location>
        <begin position="301"/>
        <end position="319"/>
    </location>
</feature>
<dbReference type="RefSeq" id="WP_114149465.1">
    <property type="nucleotide sequence ID" value="NZ_BFAG01000018.1"/>
</dbReference>
<dbReference type="Proteomes" id="UP000236569">
    <property type="component" value="Unassembled WGS sequence"/>
</dbReference>
<organism evidence="5 6">
    <name type="scientific">Deinococcus aerius</name>
    <dbReference type="NCBI Taxonomy" id="200253"/>
    <lineage>
        <taxon>Bacteria</taxon>
        <taxon>Thermotogati</taxon>
        <taxon>Deinococcota</taxon>
        <taxon>Deinococci</taxon>
        <taxon>Deinococcales</taxon>
        <taxon>Deinococcaceae</taxon>
        <taxon>Deinococcus</taxon>
    </lineage>
</organism>
<evidence type="ECO:0008006" key="7">
    <source>
        <dbReference type="Google" id="ProtNLM"/>
    </source>
</evidence>
<keyword evidence="6" id="KW-1185">Reference proteome</keyword>
<sequence>MTLTPPLSRPWEAEPEWTATGDLPDEFFPGVSGVASGIGAQPLHLLQVMMAESGIRPDAHNPHGHASGLIQFMPATLARLGWTAGHEAFRRLSAPEQLPFVLRFYGPYRPAGLTSTARLYQATFLPATLPLGSDPNTVLCGRDGPYPSAYAGNSGLDRRGDGTIRVSDLTAAVDRRCRGPRWEEARARLEGASPLPVPPVPIPPGPTPGTRPTLRAGSRGEAVREAQRKLNAIHAREVAAGRPGLPGAPLAEDGTFGPRTRAATVVFQRLAFPNQPNEHDGVIGPRTWAKLDEWAGGGGPTPGPTPPTPTPPVPTPPTPGTPWAQLKADAVRIALEEYARWRPGGAARSETDAEMRPTLRGYWMEGVGLGGNAADSAIDSRLAWSAAFISWVMRRAGAGTLFRYASGHTTYCAAAKRNRAAGDLQNPFWLYRISERAPEPGDLVCTGRQDSGVTYDNVDDGNFRASHCDVVVEVSPGRLGVIGGNVSNTVGRKVLRTGPDGRVLTDGGQRQYYGVLRVRADPSQE</sequence>
<feature type="region of interest" description="Disordered" evidence="1">
    <location>
        <begin position="192"/>
        <end position="218"/>
    </location>
</feature>
<proteinExistence type="predicted"/>
<dbReference type="InterPro" id="IPR019262">
    <property type="entry name" value="DUF2272"/>
</dbReference>
<feature type="domain" description="Transglycosylase SLT" evidence="2">
    <location>
        <begin position="42"/>
        <end position="85"/>
    </location>
</feature>
<dbReference type="EMBL" id="BFAG01000018">
    <property type="protein sequence ID" value="GBF07821.1"/>
    <property type="molecule type" value="Genomic_DNA"/>
</dbReference>
<comment type="caution">
    <text evidence="5">The sequence shown here is derived from an EMBL/GenBank/DDBJ whole genome shotgun (WGS) entry which is preliminary data.</text>
</comment>
<evidence type="ECO:0000313" key="6">
    <source>
        <dbReference type="Proteomes" id="UP000236569"/>
    </source>
</evidence>
<dbReference type="OrthoDB" id="1273424at2"/>
<feature type="domain" description="Peptidoglycan binding-like" evidence="3">
    <location>
        <begin position="219"/>
        <end position="291"/>
    </location>
</feature>